<name>A0A2J0KUQ3_9BACT</name>
<dbReference type="InterPro" id="IPR018573">
    <property type="entry name" value="Restrct_endonuc_II_AlwI"/>
</dbReference>
<evidence type="ECO:0008006" key="3">
    <source>
        <dbReference type="Google" id="ProtNLM"/>
    </source>
</evidence>
<gene>
    <name evidence="1" type="ORF">COS99_01410</name>
</gene>
<dbReference type="EMBL" id="PEWV01000014">
    <property type="protein sequence ID" value="PIU42218.1"/>
    <property type="molecule type" value="Genomic_DNA"/>
</dbReference>
<dbReference type="Proteomes" id="UP000230052">
    <property type="component" value="Unassembled WGS sequence"/>
</dbReference>
<organism evidence="1 2">
    <name type="scientific">Candidatus Aquitaenariimonas noxiae</name>
    <dbReference type="NCBI Taxonomy" id="1974741"/>
    <lineage>
        <taxon>Bacteria</taxon>
        <taxon>Pseudomonadati</taxon>
        <taxon>Candidatus Omnitrophota</taxon>
        <taxon>Candidatus Aquitaenariimonas</taxon>
    </lineage>
</organism>
<reference evidence="1 2" key="1">
    <citation type="submission" date="2017-09" db="EMBL/GenBank/DDBJ databases">
        <title>Depth-based differentiation of microbial function through sediment-hosted aquifers and enrichment of novel symbionts in the deep terrestrial subsurface.</title>
        <authorList>
            <person name="Probst A.J."/>
            <person name="Ladd B."/>
            <person name="Jarett J.K."/>
            <person name="Geller-Mcgrath D.E."/>
            <person name="Sieber C.M."/>
            <person name="Emerson J.B."/>
            <person name="Anantharaman K."/>
            <person name="Thomas B.C."/>
            <person name="Malmstrom R."/>
            <person name="Stieglmeier M."/>
            <person name="Klingl A."/>
            <person name="Woyke T."/>
            <person name="Ryan C.M."/>
            <person name="Banfield J.F."/>
        </authorList>
    </citation>
    <scope>NUCLEOTIDE SEQUENCE [LARGE SCALE GENOMIC DNA]</scope>
    <source>
        <strain evidence="1">CG07_land_8_20_14_0_80_42_15</strain>
    </source>
</reference>
<protein>
    <recommendedName>
        <fullName evidence="3">AlwI family type II restriction endonuclease</fullName>
    </recommendedName>
</protein>
<dbReference type="Pfam" id="PF09491">
    <property type="entry name" value="RE_AlwI"/>
    <property type="match status" value="1"/>
</dbReference>
<dbReference type="AlphaFoldDB" id="A0A2J0KUQ3"/>
<evidence type="ECO:0000313" key="1">
    <source>
        <dbReference type="EMBL" id="PIU42218.1"/>
    </source>
</evidence>
<sequence length="274" mass="32450">MKRVPWSISTTVRNPERLRDFLRVLKQLEGSDFKSENQIQYQVLLIKERLYSPTKIPSSHRSLIDDFAKEIPLDIARKIFDFQHYEDPPMRGRQSVNPLNKLGFSIAKDMAGTIKITSLGNLFISPESDIGYIFFKSLLKLQFPNPWSDDFTDKKGFNIRPFIAVLHLINKIKKLSREEFSIFCPTLVHFKDIDKYSKYILKLRSLKSKSEKDKFIKKFLKEFYGTKSLDRIQIDNLFDYGDNAMRYFRLTRYFRIAKQPLGRWMIELEPARNN</sequence>
<proteinExistence type="predicted"/>
<evidence type="ECO:0000313" key="2">
    <source>
        <dbReference type="Proteomes" id="UP000230052"/>
    </source>
</evidence>
<comment type="caution">
    <text evidence="1">The sequence shown here is derived from an EMBL/GenBank/DDBJ whole genome shotgun (WGS) entry which is preliminary data.</text>
</comment>
<accession>A0A2J0KUQ3</accession>